<name>A0A7U4QMH9_DESA2</name>
<evidence type="ECO:0000313" key="11">
    <source>
        <dbReference type="EMBL" id="AMM42079.1"/>
    </source>
</evidence>
<evidence type="ECO:0000256" key="1">
    <source>
        <dbReference type="ARBA" id="ARBA00004651"/>
    </source>
</evidence>
<accession>A0A7U4QMH9</accession>
<feature type="transmembrane region" description="Helical" evidence="9">
    <location>
        <begin position="126"/>
        <end position="146"/>
    </location>
</feature>
<dbReference type="GO" id="GO:0009055">
    <property type="term" value="F:electron transfer activity"/>
    <property type="evidence" value="ECO:0007669"/>
    <property type="project" value="TreeGrafter"/>
</dbReference>
<dbReference type="GO" id="GO:0019645">
    <property type="term" value="P:anaerobic electron transport chain"/>
    <property type="evidence" value="ECO:0007669"/>
    <property type="project" value="TreeGrafter"/>
</dbReference>
<feature type="transmembrane region" description="Helical" evidence="9">
    <location>
        <begin position="210"/>
        <end position="227"/>
    </location>
</feature>
<dbReference type="SUPFAM" id="SSF103501">
    <property type="entry name" value="Respiratory nitrate reductase 1 gamma chain"/>
    <property type="match status" value="1"/>
</dbReference>
<dbReference type="GO" id="GO:0020037">
    <property type="term" value="F:heme binding"/>
    <property type="evidence" value="ECO:0007669"/>
    <property type="project" value="TreeGrafter"/>
</dbReference>
<keyword evidence="5" id="KW-0249">Electron transport</keyword>
<dbReference type="PANTHER" id="PTHR30598:SF3">
    <property type="entry name" value="RESPIRATORY NITRATE REDUCTASE 1 GAMMA CHAIN"/>
    <property type="match status" value="1"/>
</dbReference>
<dbReference type="GO" id="GO:0005886">
    <property type="term" value="C:plasma membrane"/>
    <property type="evidence" value="ECO:0007669"/>
    <property type="project" value="UniProtKB-SubCell"/>
</dbReference>
<organism evidence="11 12">
    <name type="scientific">Desulfofervidus auxilii</name>
    <dbReference type="NCBI Taxonomy" id="1621989"/>
    <lineage>
        <taxon>Bacteria</taxon>
        <taxon>Pseudomonadati</taxon>
        <taxon>Thermodesulfobacteriota</taxon>
        <taxon>Candidatus Desulfofervidia</taxon>
        <taxon>Candidatus Desulfofervidales</taxon>
        <taxon>Candidatus Desulfofervidaceae</taxon>
        <taxon>Candidatus Desulfofervidus</taxon>
    </lineage>
</organism>
<evidence type="ECO:0000313" key="12">
    <source>
        <dbReference type="Proteomes" id="UP000070560"/>
    </source>
</evidence>
<evidence type="ECO:0000256" key="8">
    <source>
        <dbReference type="ARBA" id="ARBA00023136"/>
    </source>
</evidence>
<evidence type="ECO:0000256" key="2">
    <source>
        <dbReference type="ARBA" id="ARBA00022448"/>
    </source>
</evidence>
<dbReference type="EMBL" id="CP013015">
    <property type="protein sequence ID" value="AMM42079.1"/>
    <property type="molecule type" value="Genomic_DNA"/>
</dbReference>
<keyword evidence="7" id="KW-0560">Oxidoreductase</keyword>
<dbReference type="InterPro" id="IPR047660">
    <property type="entry name" value="DsrM"/>
</dbReference>
<sequence>MSFNFSFYSALFIVIALILIPIIGVASHLQVLFGIVIPYLAFIIFLAGMIYQVVKWAKCPVPFRIPTTCGQEKSLPWIKYSRLESPFTTFDVIGRMVLEVLFFRSLFRNTKTVRHGERLSFVSAKWLWLGAIAFHYSFLVVLIRHLRFFTEPTPFFVRLIEKIDGLFQITIPALYLSGIVLVAALLFLLARRVVDPKLRYISLPADYFPLFLIISIALSGILMRYIFKTNIVAVKELTMGLATFHPRLPEGISAIFYVHIFLVSVLFAYFPFSKLTHMAGVFLSPTRNLANNNRAVRHINPWNPPVVIHTYEEWEEEFKDKIKAAGIPLDKEE</sequence>
<feature type="domain" description="NarG-like" evidence="10">
    <location>
        <begin position="120"/>
        <end position="280"/>
    </location>
</feature>
<dbReference type="PANTHER" id="PTHR30598">
    <property type="entry name" value="NITRATE REDUCTASE PRIVATE CHAPERONE, REDOX ENZYME MATURATION PROTEIN REMP FAMILY"/>
    <property type="match status" value="1"/>
</dbReference>
<keyword evidence="4 9" id="KW-0812">Transmembrane</keyword>
<keyword evidence="2" id="KW-0813">Transport</keyword>
<dbReference type="Gene3D" id="1.20.950.20">
    <property type="entry name" value="Transmembrane di-heme cytochromes, Chain C"/>
    <property type="match status" value="1"/>
</dbReference>
<dbReference type="RefSeq" id="WP_066065632.1">
    <property type="nucleotide sequence ID" value="NZ_CP013015.1"/>
</dbReference>
<evidence type="ECO:0000256" key="9">
    <source>
        <dbReference type="SAM" id="Phobius"/>
    </source>
</evidence>
<evidence type="ECO:0000256" key="5">
    <source>
        <dbReference type="ARBA" id="ARBA00022982"/>
    </source>
</evidence>
<evidence type="ECO:0000256" key="4">
    <source>
        <dbReference type="ARBA" id="ARBA00022692"/>
    </source>
</evidence>
<keyword evidence="6 9" id="KW-1133">Transmembrane helix</keyword>
<dbReference type="NCBIfam" id="NF038037">
    <property type="entry name" value="cytob_DsrM"/>
    <property type="match status" value="1"/>
</dbReference>
<evidence type="ECO:0000256" key="3">
    <source>
        <dbReference type="ARBA" id="ARBA00022475"/>
    </source>
</evidence>
<dbReference type="OrthoDB" id="9769404at2"/>
<dbReference type="Proteomes" id="UP000070560">
    <property type="component" value="Chromosome"/>
</dbReference>
<keyword evidence="8 9" id="KW-0472">Membrane</keyword>
<dbReference type="Pfam" id="PF02665">
    <property type="entry name" value="Nitrate_red_gam"/>
    <property type="match status" value="1"/>
</dbReference>
<feature type="transmembrane region" description="Helical" evidence="9">
    <location>
        <begin position="254"/>
        <end position="272"/>
    </location>
</feature>
<dbReference type="InterPro" id="IPR036197">
    <property type="entry name" value="NarG-like_sf"/>
</dbReference>
<keyword evidence="12" id="KW-1185">Reference proteome</keyword>
<feature type="transmembrane region" description="Helical" evidence="9">
    <location>
        <begin position="31"/>
        <end position="54"/>
    </location>
</feature>
<proteinExistence type="predicted"/>
<dbReference type="AlphaFoldDB" id="A0A7U4QMH9"/>
<keyword evidence="3" id="KW-1003">Cell membrane</keyword>
<feature type="transmembrane region" description="Helical" evidence="9">
    <location>
        <begin position="6"/>
        <end position="24"/>
    </location>
</feature>
<evidence type="ECO:0000256" key="7">
    <source>
        <dbReference type="ARBA" id="ARBA00023002"/>
    </source>
</evidence>
<dbReference type="KEGG" id="daw:HS1_002295"/>
<feature type="transmembrane region" description="Helical" evidence="9">
    <location>
        <begin position="166"/>
        <end position="189"/>
    </location>
</feature>
<evidence type="ECO:0000256" key="6">
    <source>
        <dbReference type="ARBA" id="ARBA00022989"/>
    </source>
</evidence>
<evidence type="ECO:0000259" key="10">
    <source>
        <dbReference type="Pfam" id="PF02665"/>
    </source>
</evidence>
<dbReference type="InterPro" id="IPR051936">
    <property type="entry name" value="Heme-iron_electron_transfer"/>
</dbReference>
<gene>
    <name evidence="11" type="primary">hmeC</name>
    <name evidence="11" type="ORF">HS1_002295</name>
</gene>
<comment type="subcellular location">
    <subcellularLocation>
        <location evidence="1">Cell membrane</location>
        <topology evidence="1">Multi-pass membrane protein</topology>
    </subcellularLocation>
</comment>
<dbReference type="GO" id="GO:0008940">
    <property type="term" value="F:nitrate reductase activity"/>
    <property type="evidence" value="ECO:0007669"/>
    <property type="project" value="TreeGrafter"/>
</dbReference>
<dbReference type="InterPro" id="IPR023234">
    <property type="entry name" value="NarG-like_domain"/>
</dbReference>
<protein>
    <submittedName>
        <fullName evidence="11">Hdr-like menaquinol oxidoreductase complex, subunit C</fullName>
    </submittedName>
</protein>
<reference evidence="11 12" key="1">
    <citation type="submission" date="2015-10" db="EMBL/GenBank/DDBJ databases">
        <title>Candidatus Desulfofervidus auxilii, a hydrogenotrophic sulfate-reducing bacterium involved in the thermophilic anaerobic oxidation of methane.</title>
        <authorList>
            <person name="Krukenberg V."/>
            <person name="Richter M."/>
            <person name="Wegener G."/>
        </authorList>
    </citation>
    <scope>NUCLEOTIDE SEQUENCE [LARGE SCALE GENOMIC DNA]</scope>
    <source>
        <strain evidence="11 12">HS1</strain>
    </source>
</reference>